<feature type="non-terminal residue" evidence="1">
    <location>
        <position position="66"/>
    </location>
</feature>
<dbReference type="Proteomes" id="UP000593561">
    <property type="component" value="Unassembled WGS sequence"/>
</dbReference>
<reference evidence="1 2" key="1">
    <citation type="journal article" date="2019" name="Genome Biol. Evol.">
        <title>Insights into the evolution of the New World diploid cottons (Gossypium, subgenus Houzingenia) based on genome sequencing.</title>
        <authorList>
            <person name="Grover C.E."/>
            <person name="Arick M.A. 2nd"/>
            <person name="Thrash A."/>
            <person name="Conover J.L."/>
            <person name="Sanders W.S."/>
            <person name="Peterson D.G."/>
            <person name="Frelichowski J.E."/>
            <person name="Scheffler J.A."/>
            <person name="Scheffler B.E."/>
            <person name="Wendel J.F."/>
        </authorList>
    </citation>
    <scope>NUCLEOTIDE SEQUENCE [LARGE SCALE GENOMIC DNA]</scope>
    <source>
        <strain evidence="1">27</strain>
        <tissue evidence="1">Leaf</tissue>
    </source>
</reference>
<evidence type="ECO:0000313" key="2">
    <source>
        <dbReference type="Proteomes" id="UP000593561"/>
    </source>
</evidence>
<sequence length="66" mass="7408">MPPPTSTVLLLPLLPASNHCIILLPSILLHQFCSSSAFQSDFHGGELMEAKWCGRKQGAKEEEEWW</sequence>
<proteinExistence type="predicted"/>
<comment type="caution">
    <text evidence="1">The sequence shown here is derived from an EMBL/GenBank/DDBJ whole genome shotgun (WGS) entry which is preliminary data.</text>
</comment>
<name>A0A7J8SNK0_GOSDV</name>
<organism evidence="1 2">
    <name type="scientific">Gossypium davidsonii</name>
    <name type="common">Davidson's cotton</name>
    <name type="synonym">Gossypium klotzschianum subsp. davidsonii</name>
    <dbReference type="NCBI Taxonomy" id="34287"/>
    <lineage>
        <taxon>Eukaryota</taxon>
        <taxon>Viridiplantae</taxon>
        <taxon>Streptophyta</taxon>
        <taxon>Embryophyta</taxon>
        <taxon>Tracheophyta</taxon>
        <taxon>Spermatophyta</taxon>
        <taxon>Magnoliopsida</taxon>
        <taxon>eudicotyledons</taxon>
        <taxon>Gunneridae</taxon>
        <taxon>Pentapetalae</taxon>
        <taxon>rosids</taxon>
        <taxon>malvids</taxon>
        <taxon>Malvales</taxon>
        <taxon>Malvaceae</taxon>
        <taxon>Malvoideae</taxon>
        <taxon>Gossypium</taxon>
    </lineage>
</organism>
<keyword evidence="2" id="KW-1185">Reference proteome</keyword>
<evidence type="ECO:0000313" key="1">
    <source>
        <dbReference type="EMBL" id="MBA0627463.1"/>
    </source>
</evidence>
<dbReference type="AlphaFoldDB" id="A0A7J8SNK0"/>
<protein>
    <submittedName>
        <fullName evidence="1">Uncharacterized protein</fullName>
    </submittedName>
</protein>
<gene>
    <name evidence="1" type="ORF">Godav_004977</name>
</gene>
<accession>A0A7J8SNK0</accession>
<dbReference type="EMBL" id="JABFAC010000010">
    <property type="protein sequence ID" value="MBA0627463.1"/>
    <property type="molecule type" value="Genomic_DNA"/>
</dbReference>